<keyword evidence="8" id="KW-0479">Metal-binding</keyword>
<dbReference type="Pfam" id="PF08239">
    <property type="entry name" value="SH3_3"/>
    <property type="match status" value="1"/>
</dbReference>
<evidence type="ECO:0000259" key="13">
    <source>
        <dbReference type="PROSITE" id="PS51781"/>
    </source>
</evidence>
<dbReference type="GO" id="GO:0042742">
    <property type="term" value="P:defense response to bacterium"/>
    <property type="evidence" value="ECO:0007669"/>
    <property type="project" value="UniProtKB-KW"/>
</dbReference>
<comment type="similarity">
    <text evidence="3">Belongs to the N-acetylmuramoyl-L-alanine amidase 2 family.</text>
</comment>
<dbReference type="Gene3D" id="2.30.30.40">
    <property type="entry name" value="SH3 Domains"/>
    <property type="match status" value="1"/>
</dbReference>
<keyword evidence="6" id="KW-0081">Bacteriolytic enzyme</keyword>
<dbReference type="PROSITE" id="PS51781">
    <property type="entry name" value="SH3B"/>
    <property type="match status" value="1"/>
</dbReference>
<evidence type="ECO:0000313" key="15">
    <source>
        <dbReference type="Proteomes" id="UP000223906"/>
    </source>
</evidence>
<evidence type="ECO:0000256" key="7">
    <source>
        <dbReference type="ARBA" id="ARBA00022670"/>
    </source>
</evidence>
<dbReference type="SMART" id="SM00287">
    <property type="entry name" value="SH3b"/>
    <property type="match status" value="1"/>
</dbReference>
<dbReference type="InterPro" id="IPR003646">
    <property type="entry name" value="SH3-like_bac-type"/>
</dbReference>
<keyword evidence="9" id="KW-0378">Hydrolase</keyword>
<keyword evidence="11" id="KW-0961">Cell wall biogenesis/degradation</keyword>
<dbReference type="GO" id="GO:0008745">
    <property type="term" value="F:N-acetylmuramoyl-L-alanine amidase activity"/>
    <property type="evidence" value="ECO:0007669"/>
    <property type="project" value="UniProtKB-EC"/>
</dbReference>
<reference evidence="14 15" key="1">
    <citation type="submission" date="2017-02" db="EMBL/GenBank/DDBJ databases">
        <title>The first characterized phage against a member of the ecologically important #sphingomonads reveals high dissimilarity against all other known phages.</title>
        <authorList>
            <person name="Nielsen T.K."/>
            <person name="Carstens A.B."/>
            <person name="Kot W."/>
            <person name="Lametsch R."/>
            <person name="Neve H."/>
            <person name="Hansen L.H."/>
        </authorList>
    </citation>
    <scope>NUCLEOTIDE SEQUENCE [LARGE SCALE GENOMIC DNA]</scope>
</reference>
<dbReference type="InterPro" id="IPR002502">
    <property type="entry name" value="Amidase_domain"/>
</dbReference>
<dbReference type="PANTHER" id="PTHR30417">
    <property type="entry name" value="N-ACETYLMURAMOYL-L-ALANINE AMIDASE AMID"/>
    <property type="match status" value="1"/>
</dbReference>
<dbReference type="GO" id="GO:0001897">
    <property type="term" value="P:symbiont-mediated cytolysis of host cell"/>
    <property type="evidence" value="ECO:0007669"/>
    <property type="project" value="UniProtKB-ARBA"/>
</dbReference>
<dbReference type="GO" id="GO:0046872">
    <property type="term" value="F:metal ion binding"/>
    <property type="evidence" value="ECO:0007669"/>
    <property type="project" value="UniProtKB-KW"/>
</dbReference>
<comment type="catalytic activity">
    <reaction evidence="1">
        <text>Hydrolyzes the link between N-acetylmuramoyl residues and L-amino acid residues in certain cell-wall glycopeptides.</text>
        <dbReference type="EC" id="3.5.1.28"/>
    </reaction>
</comment>
<dbReference type="GO" id="GO:0071555">
    <property type="term" value="P:cell wall organization"/>
    <property type="evidence" value="ECO:0007669"/>
    <property type="project" value="UniProtKB-KW"/>
</dbReference>
<keyword evidence="5" id="KW-0929">Antimicrobial</keyword>
<evidence type="ECO:0000256" key="2">
    <source>
        <dbReference type="ARBA" id="ARBA00001947"/>
    </source>
</evidence>
<keyword evidence="15" id="KW-1185">Reference proteome</keyword>
<dbReference type="InterPro" id="IPR051206">
    <property type="entry name" value="NAMLAA_amidase_2"/>
</dbReference>
<comment type="cofactor">
    <cofactor evidence="2">
        <name>Zn(2+)</name>
        <dbReference type="ChEBI" id="CHEBI:29105"/>
    </cofactor>
</comment>
<evidence type="ECO:0000256" key="8">
    <source>
        <dbReference type="ARBA" id="ARBA00022723"/>
    </source>
</evidence>
<evidence type="ECO:0000256" key="9">
    <source>
        <dbReference type="ARBA" id="ARBA00022801"/>
    </source>
</evidence>
<evidence type="ECO:0000313" key="14">
    <source>
        <dbReference type="EMBL" id="ARK07426.1"/>
    </source>
</evidence>
<dbReference type="GeneID" id="40076564"/>
<dbReference type="CDD" id="cd06583">
    <property type="entry name" value="PGRP"/>
    <property type="match status" value="1"/>
</dbReference>
<dbReference type="GO" id="GO:0008233">
    <property type="term" value="F:peptidase activity"/>
    <property type="evidence" value="ECO:0007669"/>
    <property type="project" value="UniProtKB-KW"/>
</dbReference>
<sequence length="280" mass="30096">MNISNHRLAGVDFVASPNISGMLNPQYIVMHYTAGWNDESAITTLKNPAAKVSAHVVIARDGKVTQMVPFNRVAWHAGPSKFDGKNGMNNYSIGIELVNIGFLREKPGAPGVYQLSTGSAWKDVPASNLAGYDLSLKAANKRIGGGTYVWPAYTKAQIDAAKEVVKALVGAYTIKDITTHEIIDTRGWKTDPGPAFPMGEFKPLIHIGNARNDNLEPNGTYVVTASALNVRKEANTGAGVLTVLRKGAEVAVVKDLGDWSYVEYAPGKFGYLTDKYLAAA</sequence>
<evidence type="ECO:0000256" key="12">
    <source>
        <dbReference type="ARBA" id="ARBA00042615"/>
    </source>
</evidence>
<feature type="domain" description="SH3b" evidence="13">
    <location>
        <begin position="218"/>
        <end position="280"/>
    </location>
</feature>
<evidence type="ECO:0000256" key="6">
    <source>
        <dbReference type="ARBA" id="ARBA00022638"/>
    </source>
</evidence>
<dbReference type="RefSeq" id="YP_009600755.1">
    <property type="nucleotide sequence ID" value="NC_041927.1"/>
</dbReference>
<dbReference type="OrthoDB" id="24808at10239"/>
<dbReference type="GO" id="GO:0009253">
    <property type="term" value="P:peptidoglycan catabolic process"/>
    <property type="evidence" value="ECO:0007669"/>
    <property type="project" value="InterPro"/>
</dbReference>
<evidence type="ECO:0000256" key="5">
    <source>
        <dbReference type="ARBA" id="ARBA00022529"/>
    </source>
</evidence>
<evidence type="ECO:0000256" key="4">
    <source>
        <dbReference type="ARBA" id="ARBA00011901"/>
    </source>
</evidence>
<dbReference type="InterPro" id="IPR036505">
    <property type="entry name" value="Amidase/PGRP_sf"/>
</dbReference>
<proteinExistence type="inferred from homology"/>
<dbReference type="EC" id="3.5.1.28" evidence="4"/>
<protein>
    <recommendedName>
        <fullName evidence="12">N-acetylmuramoyl-L-alanine amidase</fullName>
        <ecNumber evidence="4">3.5.1.28</ecNumber>
    </recommendedName>
    <alternativeName>
        <fullName evidence="12">N-acetylmuramoyl-L-alanine amidase</fullName>
    </alternativeName>
</protein>
<dbReference type="Proteomes" id="UP000223906">
    <property type="component" value="Segment"/>
</dbReference>
<organism evidence="14 15">
    <name type="scientific">Sphingobium phage Lacusarx</name>
    <dbReference type="NCBI Taxonomy" id="1980139"/>
    <lineage>
        <taxon>Viruses</taxon>
        <taxon>Duplodnaviria</taxon>
        <taxon>Heunggongvirae</taxon>
        <taxon>Uroviricota</taxon>
        <taxon>Caudoviricetes</taxon>
        <taxon>Lacusarxvirus</taxon>
        <taxon>Lacusarxvirus lacusarx</taxon>
    </lineage>
</organism>
<dbReference type="Pfam" id="PF01510">
    <property type="entry name" value="Amidase_2"/>
    <property type="match status" value="1"/>
</dbReference>
<dbReference type="Gene3D" id="3.40.80.10">
    <property type="entry name" value="Peptidoglycan recognition protein-like"/>
    <property type="match status" value="1"/>
</dbReference>
<keyword evidence="7" id="KW-0645">Protease</keyword>
<name>A0A1W6DX33_9CAUD</name>
<dbReference type="SUPFAM" id="SSF55846">
    <property type="entry name" value="N-acetylmuramoyl-L-alanine amidase-like"/>
    <property type="match status" value="1"/>
</dbReference>
<dbReference type="KEGG" id="vg:40076564"/>
<evidence type="ECO:0000256" key="1">
    <source>
        <dbReference type="ARBA" id="ARBA00001561"/>
    </source>
</evidence>
<dbReference type="GO" id="GO:0009254">
    <property type="term" value="P:peptidoglycan turnover"/>
    <property type="evidence" value="ECO:0007669"/>
    <property type="project" value="TreeGrafter"/>
</dbReference>
<evidence type="ECO:0000256" key="11">
    <source>
        <dbReference type="ARBA" id="ARBA00023316"/>
    </source>
</evidence>
<evidence type="ECO:0000256" key="3">
    <source>
        <dbReference type="ARBA" id="ARBA00007553"/>
    </source>
</evidence>
<gene>
    <name evidence="14" type="primary">ampD</name>
    <name evidence="14" type="ORF">LAV_00026</name>
</gene>
<keyword evidence="10" id="KW-0862">Zinc</keyword>
<dbReference type="EMBL" id="KY629563">
    <property type="protein sequence ID" value="ARK07426.1"/>
    <property type="molecule type" value="Genomic_DNA"/>
</dbReference>
<dbReference type="SMART" id="SM00644">
    <property type="entry name" value="Ami_2"/>
    <property type="match status" value="1"/>
</dbReference>
<accession>A0A1W6DX33</accession>
<evidence type="ECO:0000256" key="10">
    <source>
        <dbReference type="ARBA" id="ARBA00022833"/>
    </source>
</evidence>
<dbReference type="PANTHER" id="PTHR30417:SF1">
    <property type="entry name" value="N-ACETYLMURAMOYL-L-ALANINE AMIDASE AMID"/>
    <property type="match status" value="1"/>
</dbReference>
<dbReference type="GO" id="GO:0006508">
    <property type="term" value="P:proteolysis"/>
    <property type="evidence" value="ECO:0007669"/>
    <property type="project" value="UniProtKB-KW"/>
</dbReference>